<evidence type="ECO:0000256" key="7">
    <source>
        <dbReference type="ARBA" id="ARBA00023175"/>
    </source>
</evidence>
<feature type="domain" description="Myosin motor" evidence="10">
    <location>
        <begin position="90"/>
        <end position="199"/>
    </location>
</feature>
<organism evidence="12 13">
    <name type="scientific">Pseudonaja textilis</name>
    <name type="common">Eastern brown snake</name>
    <dbReference type="NCBI Taxonomy" id="8673"/>
    <lineage>
        <taxon>Eukaryota</taxon>
        <taxon>Metazoa</taxon>
        <taxon>Chordata</taxon>
        <taxon>Craniata</taxon>
        <taxon>Vertebrata</taxon>
        <taxon>Euteleostomi</taxon>
        <taxon>Lepidosauria</taxon>
        <taxon>Squamata</taxon>
        <taxon>Bifurcata</taxon>
        <taxon>Unidentata</taxon>
        <taxon>Episquamata</taxon>
        <taxon>Toxicofera</taxon>
        <taxon>Serpentes</taxon>
        <taxon>Colubroidea</taxon>
        <taxon>Elapidae</taxon>
        <taxon>Hydrophiinae</taxon>
        <taxon>Pseudonaja</taxon>
    </lineage>
</organism>
<dbReference type="Ensembl" id="ENSPTXT00000014673.1">
    <property type="protein sequence ID" value="ENSPTXP00000014223.1"/>
    <property type="gene ID" value="ENSPTXG00000009859.1"/>
</dbReference>
<evidence type="ECO:0000256" key="2">
    <source>
        <dbReference type="ARBA" id="ARBA00022741"/>
    </source>
</evidence>
<dbReference type="GO" id="GO:0051015">
    <property type="term" value="F:actin filament binding"/>
    <property type="evidence" value="ECO:0007669"/>
    <property type="project" value="InterPro"/>
</dbReference>
<dbReference type="SUPFAM" id="SSF52540">
    <property type="entry name" value="P-loop containing nucleoside triphosphate hydrolases"/>
    <property type="match status" value="1"/>
</dbReference>
<keyword evidence="5" id="KW-0175">Coiled coil</keyword>
<evidence type="ECO:0000256" key="1">
    <source>
        <dbReference type="ARBA" id="ARBA00008314"/>
    </source>
</evidence>
<keyword evidence="2" id="KW-0547">Nucleotide-binding</keyword>
<sequence length="199" mass="22572">PSSAPTMDAEMSDFGPAAPFLRMPEKLRIETQTRPFDLKKDVFVPDDKEEFVKAKIVSKEGGKVTAETESGKTVTVKEDQIMQQNPPKFDKIEDMAMLTFLHEPAVLYNLKDRYASWMIYTYSGLFCVTVNPYKWLPVYNAEVVAAYRGKKRSEAPPHIFSISDNAYQYMLTGKRGQGILYWPSVIGHTSLRCVSSHCT</sequence>
<dbReference type="PANTHER" id="PTHR13140">
    <property type="entry name" value="MYOSIN"/>
    <property type="match status" value="1"/>
</dbReference>
<reference evidence="12" key="2">
    <citation type="submission" date="2025-09" db="UniProtKB">
        <authorList>
            <consortium name="Ensembl"/>
        </authorList>
    </citation>
    <scope>IDENTIFICATION</scope>
</reference>
<dbReference type="FunFam" id="3.40.850.10:FF:000101">
    <property type="entry name" value="Slow myosin heavy chain 2"/>
    <property type="match status" value="1"/>
</dbReference>
<dbReference type="AlphaFoldDB" id="A0A670YXI5"/>
<dbReference type="InterPro" id="IPR004009">
    <property type="entry name" value="SH3_Myosin"/>
</dbReference>
<accession>A0A670YXI5</accession>
<evidence type="ECO:0000256" key="9">
    <source>
        <dbReference type="PROSITE-ProRule" id="PRU00782"/>
    </source>
</evidence>
<evidence type="ECO:0000256" key="5">
    <source>
        <dbReference type="ARBA" id="ARBA00023054"/>
    </source>
</evidence>
<evidence type="ECO:0000313" key="13">
    <source>
        <dbReference type="Proteomes" id="UP000472273"/>
    </source>
</evidence>
<dbReference type="GO" id="GO:0016459">
    <property type="term" value="C:myosin complex"/>
    <property type="evidence" value="ECO:0007669"/>
    <property type="project" value="UniProtKB-KW"/>
</dbReference>
<evidence type="ECO:0000259" key="11">
    <source>
        <dbReference type="PROSITE" id="PS51844"/>
    </source>
</evidence>
<proteinExistence type="inferred from homology"/>
<dbReference type="GO" id="GO:0007015">
    <property type="term" value="P:actin filament organization"/>
    <property type="evidence" value="ECO:0007669"/>
    <property type="project" value="TreeGrafter"/>
</dbReference>
<evidence type="ECO:0000313" key="12">
    <source>
        <dbReference type="Ensembl" id="ENSPTXP00000014223.1"/>
    </source>
</evidence>
<keyword evidence="7" id="KW-0505">Motor protein</keyword>
<dbReference type="InterPro" id="IPR001609">
    <property type="entry name" value="Myosin_head_motor_dom-like"/>
</dbReference>
<dbReference type="GO" id="GO:0005516">
    <property type="term" value="F:calmodulin binding"/>
    <property type="evidence" value="ECO:0007669"/>
    <property type="project" value="UniProtKB-KW"/>
</dbReference>
<dbReference type="InterPro" id="IPR027417">
    <property type="entry name" value="P-loop_NTPase"/>
</dbReference>
<dbReference type="GO" id="GO:0005737">
    <property type="term" value="C:cytoplasm"/>
    <property type="evidence" value="ECO:0007669"/>
    <property type="project" value="TreeGrafter"/>
</dbReference>
<keyword evidence="3" id="KW-0067">ATP-binding</keyword>
<dbReference type="PROSITE" id="PS51456">
    <property type="entry name" value="MYOSIN_MOTOR"/>
    <property type="match status" value="1"/>
</dbReference>
<dbReference type="FunFam" id="2.30.30.360:FF:000001">
    <property type="entry name" value="Myosin heavy chain"/>
    <property type="match status" value="1"/>
</dbReference>
<dbReference type="Pfam" id="PF02736">
    <property type="entry name" value="Myosin_N"/>
    <property type="match status" value="1"/>
</dbReference>
<dbReference type="Pfam" id="PF00063">
    <property type="entry name" value="Myosin_head"/>
    <property type="match status" value="1"/>
</dbReference>
<comment type="caution">
    <text evidence="9">Lacks conserved residue(s) required for the propagation of feature annotation.</text>
</comment>
<comment type="similarity">
    <text evidence="1 9">Belongs to the TRAFAC class myosin-kinesin ATPase superfamily. Myosin family.</text>
</comment>
<dbReference type="InterPro" id="IPR008989">
    <property type="entry name" value="Myosin_S1_N"/>
</dbReference>
<evidence type="ECO:0000256" key="3">
    <source>
        <dbReference type="ARBA" id="ARBA00022840"/>
    </source>
</evidence>
<keyword evidence="4" id="KW-0112">Calmodulin-binding</keyword>
<dbReference type="Gene3D" id="3.40.850.10">
    <property type="entry name" value="Kinesin motor domain"/>
    <property type="match status" value="1"/>
</dbReference>
<evidence type="ECO:0000256" key="4">
    <source>
        <dbReference type="ARBA" id="ARBA00022860"/>
    </source>
</evidence>
<dbReference type="InterPro" id="IPR036961">
    <property type="entry name" value="Kinesin_motor_dom_sf"/>
</dbReference>
<dbReference type="Gene3D" id="2.30.30.360">
    <property type="entry name" value="Myosin S1 fragment, N-terminal"/>
    <property type="match status" value="1"/>
</dbReference>
<dbReference type="GO" id="GO:0005524">
    <property type="term" value="F:ATP binding"/>
    <property type="evidence" value="ECO:0007669"/>
    <property type="project" value="UniProtKB-KW"/>
</dbReference>
<keyword evidence="13" id="KW-1185">Reference proteome</keyword>
<dbReference type="GeneTree" id="ENSGT00940000159432"/>
<dbReference type="GO" id="GO:0000146">
    <property type="term" value="F:microfilament motor activity"/>
    <property type="evidence" value="ECO:0007669"/>
    <property type="project" value="TreeGrafter"/>
</dbReference>
<evidence type="ECO:0000259" key="10">
    <source>
        <dbReference type="PROSITE" id="PS51456"/>
    </source>
</evidence>
<name>A0A670YXI5_PSETE</name>
<reference evidence="12" key="1">
    <citation type="submission" date="2025-08" db="UniProtKB">
        <authorList>
            <consortium name="Ensembl"/>
        </authorList>
    </citation>
    <scope>IDENTIFICATION</scope>
</reference>
<dbReference type="GO" id="GO:0016020">
    <property type="term" value="C:membrane"/>
    <property type="evidence" value="ECO:0007669"/>
    <property type="project" value="TreeGrafter"/>
</dbReference>
<dbReference type="Proteomes" id="UP000472273">
    <property type="component" value="Unplaced"/>
</dbReference>
<dbReference type="PROSITE" id="PS51844">
    <property type="entry name" value="SH3_LIKE"/>
    <property type="match status" value="1"/>
</dbReference>
<evidence type="ECO:0000256" key="6">
    <source>
        <dbReference type="ARBA" id="ARBA00023123"/>
    </source>
</evidence>
<feature type="domain" description="Myosin N-terminal SH3-like" evidence="11">
    <location>
        <begin position="37"/>
        <end position="86"/>
    </location>
</feature>
<keyword evidence="8 9" id="KW-0009">Actin-binding</keyword>
<evidence type="ECO:0000256" key="8">
    <source>
        <dbReference type="ARBA" id="ARBA00023203"/>
    </source>
</evidence>
<keyword evidence="6 9" id="KW-0518">Myosin</keyword>
<dbReference type="PANTHER" id="PTHR13140:SF857">
    <property type="entry name" value="MYOSIN-11"/>
    <property type="match status" value="1"/>
</dbReference>
<protein>
    <submittedName>
        <fullName evidence="12">Uncharacterized protein</fullName>
    </submittedName>
</protein>